<accession>A0A3G8MBX2</accession>
<keyword evidence="4" id="KW-1185">Reference proteome</keyword>
<organism evidence="1 3">
    <name type="scientific">Methylocystis rosea</name>
    <dbReference type="NCBI Taxonomy" id="173366"/>
    <lineage>
        <taxon>Bacteria</taxon>
        <taxon>Pseudomonadati</taxon>
        <taxon>Pseudomonadota</taxon>
        <taxon>Alphaproteobacteria</taxon>
        <taxon>Hyphomicrobiales</taxon>
        <taxon>Methylocystaceae</taxon>
        <taxon>Methylocystis</taxon>
    </lineage>
</organism>
<evidence type="ECO:0000313" key="4">
    <source>
        <dbReference type="Proteomes" id="UP000424673"/>
    </source>
</evidence>
<dbReference type="AlphaFoldDB" id="A0A3G8MBX2"/>
<dbReference type="EMBL" id="CP044330">
    <property type="protein sequence ID" value="QGM95920.1"/>
    <property type="molecule type" value="Genomic_DNA"/>
</dbReference>
<geneLocation type="plasmid" evidence="1">
    <name>pGW6_2</name>
</geneLocation>
<geneLocation type="plasmid" evidence="3">
    <name>pgw6_2</name>
</geneLocation>
<sequence>MGFVGDFILMNELRATKIAFANLPPYSQQIALREFRQLTSKSESCDSKETLSARVFEAALRRQELGHTANAIPEWVGACLAESHLLMRQKAWSSNSKWQSKLAEVEAWIEQATSGVPKTDG</sequence>
<protein>
    <submittedName>
        <fullName evidence="1">Uncharacterized protein</fullName>
    </submittedName>
</protein>
<reference evidence="2 4" key="2">
    <citation type="journal article" date="2021" name="AMB Express">
        <title>Isolation and characterisation of Methylocystis spp. for poly-3-hydroxybutyrate production using waste methane feedstocks.</title>
        <authorList>
            <person name="Rumah B.L."/>
            <person name="Stead C.E."/>
            <person name="Claxton Stevens B.H."/>
            <person name="Minton N.P."/>
            <person name="Grosse-Honebrink A."/>
            <person name="Zhang Y."/>
        </authorList>
    </citation>
    <scope>NUCLEOTIDE SEQUENCE [LARGE SCALE GENOMIC DNA]</scope>
    <source>
        <strain evidence="2 4">BRCS1</strain>
        <plasmid evidence="2 4">unnamed2</plasmid>
    </source>
</reference>
<geneLocation type="plasmid" evidence="2 4">
    <name>unnamed2</name>
</geneLocation>
<evidence type="ECO:0000313" key="1">
    <source>
        <dbReference type="EMBL" id="AZG79054.1"/>
    </source>
</evidence>
<evidence type="ECO:0000313" key="2">
    <source>
        <dbReference type="EMBL" id="QGM95920.1"/>
    </source>
</evidence>
<evidence type="ECO:0000313" key="3">
    <source>
        <dbReference type="Proteomes" id="UP000273982"/>
    </source>
</evidence>
<dbReference type="Proteomes" id="UP000273982">
    <property type="component" value="Plasmid pGW6_2"/>
</dbReference>
<name>A0A3G8MBX2_9HYPH</name>
<dbReference type="Proteomes" id="UP000424673">
    <property type="component" value="Plasmid unnamed2"/>
</dbReference>
<dbReference type="KEGG" id="mros:EHO51_19800"/>
<keyword evidence="1" id="KW-0614">Plasmid</keyword>
<reference evidence="1 3" key="1">
    <citation type="submission" date="2018-11" db="EMBL/GenBank/DDBJ databases">
        <title>Genome squencing of methanotrophic bacteria isolated from alkaline groundwater in Korea.</title>
        <authorList>
            <person name="Nguyen L.N."/>
        </authorList>
    </citation>
    <scope>NUCLEOTIDE SEQUENCE [LARGE SCALE GENOMIC DNA]</scope>
    <source>
        <strain evidence="1 3">GW6</strain>
        <plasmid evidence="1">pGW6_2</plasmid>
        <plasmid evidence="3">pgw6_2</plasmid>
    </source>
</reference>
<dbReference type="EMBL" id="CP034088">
    <property type="protein sequence ID" value="AZG79054.1"/>
    <property type="molecule type" value="Genomic_DNA"/>
</dbReference>
<proteinExistence type="predicted"/>
<gene>
    <name evidence="1" type="ORF">EHO51_19800</name>
    <name evidence="2" type="ORF">F7D13_17715</name>
</gene>
<dbReference type="RefSeq" id="WP_124740557.1">
    <property type="nucleotide sequence ID" value="NZ_CP034088.1"/>
</dbReference>